<protein>
    <submittedName>
        <fullName evidence="2">Uncharacterized protein</fullName>
    </submittedName>
</protein>
<dbReference type="AlphaFoldDB" id="A0AAN6Z9K4"/>
<name>A0AAN6Z9K4_9PEZI</name>
<feature type="compositionally biased region" description="Basic residues" evidence="1">
    <location>
        <begin position="1"/>
        <end position="11"/>
    </location>
</feature>
<evidence type="ECO:0000256" key="1">
    <source>
        <dbReference type="SAM" id="MobiDB-lite"/>
    </source>
</evidence>
<comment type="caution">
    <text evidence="2">The sequence shown here is derived from an EMBL/GenBank/DDBJ whole genome shotgun (WGS) entry which is preliminary data.</text>
</comment>
<reference evidence="2" key="1">
    <citation type="journal article" date="2023" name="Mol. Phylogenet. Evol.">
        <title>Genome-scale phylogeny and comparative genomics of the fungal order Sordariales.</title>
        <authorList>
            <person name="Hensen N."/>
            <person name="Bonometti L."/>
            <person name="Westerberg I."/>
            <person name="Brannstrom I.O."/>
            <person name="Guillou S."/>
            <person name="Cros-Aarteil S."/>
            <person name="Calhoun S."/>
            <person name="Haridas S."/>
            <person name="Kuo A."/>
            <person name="Mondo S."/>
            <person name="Pangilinan J."/>
            <person name="Riley R."/>
            <person name="LaButti K."/>
            <person name="Andreopoulos B."/>
            <person name="Lipzen A."/>
            <person name="Chen C."/>
            <person name="Yan M."/>
            <person name="Daum C."/>
            <person name="Ng V."/>
            <person name="Clum A."/>
            <person name="Steindorff A."/>
            <person name="Ohm R.A."/>
            <person name="Martin F."/>
            <person name="Silar P."/>
            <person name="Natvig D.O."/>
            <person name="Lalanne C."/>
            <person name="Gautier V."/>
            <person name="Ament-Velasquez S.L."/>
            <person name="Kruys A."/>
            <person name="Hutchinson M.I."/>
            <person name="Powell A.J."/>
            <person name="Barry K."/>
            <person name="Miller A.N."/>
            <person name="Grigoriev I.V."/>
            <person name="Debuchy R."/>
            <person name="Gladieux P."/>
            <person name="Hiltunen Thoren M."/>
            <person name="Johannesson H."/>
        </authorList>
    </citation>
    <scope>NUCLEOTIDE SEQUENCE</scope>
    <source>
        <strain evidence="2">CBS 731.68</strain>
    </source>
</reference>
<keyword evidence="3" id="KW-1185">Reference proteome</keyword>
<reference evidence="2" key="2">
    <citation type="submission" date="2023-05" db="EMBL/GenBank/DDBJ databases">
        <authorList>
            <consortium name="Lawrence Berkeley National Laboratory"/>
            <person name="Steindorff A."/>
            <person name="Hensen N."/>
            <person name="Bonometti L."/>
            <person name="Westerberg I."/>
            <person name="Brannstrom I.O."/>
            <person name="Guillou S."/>
            <person name="Cros-Aarteil S."/>
            <person name="Calhoun S."/>
            <person name="Haridas S."/>
            <person name="Kuo A."/>
            <person name="Mondo S."/>
            <person name="Pangilinan J."/>
            <person name="Riley R."/>
            <person name="Labutti K."/>
            <person name="Andreopoulos B."/>
            <person name="Lipzen A."/>
            <person name="Chen C."/>
            <person name="Yanf M."/>
            <person name="Daum C."/>
            <person name="Ng V."/>
            <person name="Clum A."/>
            <person name="Ohm R."/>
            <person name="Martin F."/>
            <person name="Silar P."/>
            <person name="Natvig D."/>
            <person name="Lalanne C."/>
            <person name="Gautier V."/>
            <person name="Ament-Velasquez S.L."/>
            <person name="Kruys A."/>
            <person name="Hutchinson M.I."/>
            <person name="Powell A.J."/>
            <person name="Barry K."/>
            <person name="Miller A.N."/>
            <person name="Grigoriev I.V."/>
            <person name="Debuchy R."/>
            <person name="Gladieux P."/>
            <person name="Thoren M.H."/>
            <person name="Johannesson H."/>
        </authorList>
    </citation>
    <scope>NUCLEOTIDE SEQUENCE</scope>
    <source>
        <strain evidence="2">CBS 731.68</strain>
    </source>
</reference>
<sequence length="123" mass="13960">MQAVQSHRRKIQGQQDRPREDESLSCSFKICTSAEYLAQPSRGCPSHHPGFGLQYLTRALQDQPEQGLSLIGPWPLRREGVSGQLRQRRCTISSRPSSSQTVDELDRWLLSIQGRYLDPKADP</sequence>
<gene>
    <name evidence="2" type="ORF">N657DRAFT_697631</name>
</gene>
<accession>A0AAN6Z9K4</accession>
<feature type="region of interest" description="Disordered" evidence="1">
    <location>
        <begin position="1"/>
        <end position="23"/>
    </location>
</feature>
<dbReference type="RefSeq" id="XP_062653439.1">
    <property type="nucleotide sequence ID" value="XM_062797327.1"/>
</dbReference>
<dbReference type="GeneID" id="87834094"/>
<evidence type="ECO:0000313" key="2">
    <source>
        <dbReference type="EMBL" id="KAK4129668.1"/>
    </source>
</evidence>
<evidence type="ECO:0000313" key="3">
    <source>
        <dbReference type="Proteomes" id="UP001302602"/>
    </source>
</evidence>
<dbReference type="EMBL" id="MU853223">
    <property type="protein sequence ID" value="KAK4129668.1"/>
    <property type="molecule type" value="Genomic_DNA"/>
</dbReference>
<organism evidence="2 3">
    <name type="scientific">Parathielavia appendiculata</name>
    <dbReference type="NCBI Taxonomy" id="2587402"/>
    <lineage>
        <taxon>Eukaryota</taxon>
        <taxon>Fungi</taxon>
        <taxon>Dikarya</taxon>
        <taxon>Ascomycota</taxon>
        <taxon>Pezizomycotina</taxon>
        <taxon>Sordariomycetes</taxon>
        <taxon>Sordariomycetidae</taxon>
        <taxon>Sordariales</taxon>
        <taxon>Chaetomiaceae</taxon>
        <taxon>Parathielavia</taxon>
    </lineage>
</organism>
<dbReference type="Proteomes" id="UP001302602">
    <property type="component" value="Unassembled WGS sequence"/>
</dbReference>
<proteinExistence type="predicted"/>
<feature type="non-terminal residue" evidence="2">
    <location>
        <position position="123"/>
    </location>
</feature>